<feature type="transmembrane region" description="Helical" evidence="1">
    <location>
        <begin position="147"/>
        <end position="166"/>
    </location>
</feature>
<proteinExistence type="predicted"/>
<protein>
    <submittedName>
        <fullName evidence="2">Uncharacterized protein</fullName>
    </submittedName>
</protein>
<gene>
    <name evidence="2" type="ORF">DJ69_17260</name>
</gene>
<dbReference type="RefSeq" id="WP_099256833.1">
    <property type="nucleotide sequence ID" value="NZ_NHOA01000156.1"/>
</dbReference>
<evidence type="ECO:0000313" key="3">
    <source>
        <dbReference type="Proteomes" id="UP000222824"/>
    </source>
</evidence>
<name>A0A2G1WEN2_9EURY</name>
<feature type="transmembrane region" description="Helical" evidence="1">
    <location>
        <begin position="178"/>
        <end position="198"/>
    </location>
</feature>
<keyword evidence="1" id="KW-1133">Transmembrane helix</keyword>
<dbReference type="Proteomes" id="UP000222824">
    <property type="component" value="Unassembled WGS sequence"/>
</dbReference>
<feature type="transmembrane region" description="Helical" evidence="1">
    <location>
        <begin position="210"/>
        <end position="228"/>
    </location>
</feature>
<feature type="transmembrane region" description="Helical" evidence="1">
    <location>
        <begin position="9"/>
        <end position="26"/>
    </location>
</feature>
<evidence type="ECO:0000256" key="1">
    <source>
        <dbReference type="SAM" id="Phobius"/>
    </source>
</evidence>
<evidence type="ECO:0000313" key="2">
    <source>
        <dbReference type="EMBL" id="PHQ37441.1"/>
    </source>
</evidence>
<accession>A0A2G1WEN2</accession>
<keyword evidence="1" id="KW-0472">Membrane</keyword>
<dbReference type="AlphaFoldDB" id="A0A2G1WEN2"/>
<dbReference type="OrthoDB" id="321946at2157"/>
<comment type="caution">
    <text evidence="2">The sequence shown here is derived from an EMBL/GenBank/DDBJ whole genome shotgun (WGS) entry which is preliminary data.</text>
</comment>
<sequence length="236" mass="25685">MGPLSDQHLQVLGIVTAVLLVALLFYPGTFSPPYTEIHADQYSHTLVSEWEGEGELPVYEYDEISPVARELFDRTRNAEGSYTPDVCQEFMLVCDGYREDELPDEFTYGSYLSPSEAHVIVEDGNESYVLKTGGNSQADWFLSPGGLLSFVTLIPSAIFLVFVVGASRIRGTATADRALGATTAGGATIGVLAVLAPYLEMLGLITAETLGRLLVYALFAGFVEIRYLRQIITGLI</sequence>
<reference evidence="2 3" key="1">
    <citation type="journal article" date="2014" name="Front. Microbiol.">
        <title>Population and genomic analysis of the genus Halorubrum.</title>
        <authorList>
            <person name="Fullmer M.S."/>
            <person name="Soucy S.M."/>
            <person name="Swithers K.S."/>
            <person name="Makkay A.M."/>
            <person name="Wheeler R."/>
            <person name="Ventosa A."/>
            <person name="Gogarten J.P."/>
            <person name="Papke R.T."/>
        </authorList>
    </citation>
    <scope>NUCLEOTIDE SEQUENCE [LARGE SCALE GENOMIC DNA]</scope>
    <source>
        <strain evidence="2 3">C49</strain>
    </source>
</reference>
<keyword evidence="1" id="KW-0812">Transmembrane</keyword>
<organism evidence="2 3">
    <name type="scientific">Halorubrum persicum</name>
    <dbReference type="NCBI Taxonomy" id="1383844"/>
    <lineage>
        <taxon>Archaea</taxon>
        <taxon>Methanobacteriati</taxon>
        <taxon>Methanobacteriota</taxon>
        <taxon>Stenosarchaea group</taxon>
        <taxon>Halobacteria</taxon>
        <taxon>Halobacteriales</taxon>
        <taxon>Haloferacaceae</taxon>
        <taxon>Halorubrum</taxon>
    </lineage>
</organism>
<keyword evidence="3" id="KW-1185">Reference proteome</keyword>
<dbReference type="EMBL" id="NHOA01000156">
    <property type="protein sequence ID" value="PHQ37441.1"/>
    <property type="molecule type" value="Genomic_DNA"/>
</dbReference>